<dbReference type="Proteomes" id="UP000001444">
    <property type="component" value="Chromosome"/>
</dbReference>
<evidence type="ECO:0000313" key="2">
    <source>
        <dbReference type="EMBL" id="CBG73080.1"/>
    </source>
</evidence>
<keyword evidence="3" id="KW-1185">Reference proteome</keyword>
<dbReference type="HOGENOM" id="CLU_054184_0_0_11"/>
<dbReference type="eggNOG" id="COG4422">
    <property type="taxonomic scope" value="Bacteria"/>
</dbReference>
<dbReference type="RefSeq" id="WP_013003641.1">
    <property type="nucleotide sequence ID" value="NC_013929.1"/>
</dbReference>
<dbReference type="GeneID" id="24308639"/>
<dbReference type="EMBL" id="FN554889">
    <property type="protein sequence ID" value="CBG73080.1"/>
    <property type="molecule type" value="Genomic_DNA"/>
</dbReference>
<name>C9Z8Z1_STRSW</name>
<gene>
    <name evidence="2" type="ordered locus">SCAB_60611</name>
</gene>
<sequence>MSATTKIEWTDRTWNPVTGCTKVSPGCDNCYAETIAHRFAGGKAFPNGFDVTLHDERIDQPSRWTKPARVFVNSMSDLFHDSVPDLFITRVFDVMEANPRHTFQVLTKRHARMRSFVQQREQQRREYAAKFDDCPTEAMRTSPAAQDARARAGWPPANIWLGVSVEDQKWADIRIPALLETPAAVRFLSCEPLLGPVDLCGPIVPGRGRPKLTYWLDGRPGWGPEQTDDRGRVFQGLAVGPRIDWVIVGGESGPRARPMHPDWARALRDQCTLSGTAFFLKQLGEWQPLGPLYGDLEDTDDGHMEAVHLEAVEGKQVIQLESNGYIAEGHQPADSRTWLMARVGKKRAGRELDGRVHDAFPEPPRDDFRASIEAGLTEDFDTFSRRLDAAPTDTHRRS</sequence>
<evidence type="ECO:0000313" key="3">
    <source>
        <dbReference type="Proteomes" id="UP000001444"/>
    </source>
</evidence>
<dbReference type="AlphaFoldDB" id="C9Z8Z1"/>
<dbReference type="InterPro" id="IPR011101">
    <property type="entry name" value="DUF5131"/>
</dbReference>
<feature type="region of interest" description="Disordered" evidence="1">
    <location>
        <begin position="354"/>
        <end position="373"/>
    </location>
</feature>
<reference evidence="2 3" key="1">
    <citation type="journal article" date="2010" name="Mol. Plant Microbe Interact.">
        <title>Streptomyces scabies 87-22 contains a coronafacic acid-like biosynthetic cluster that contributes to plant-microbe interactions.</title>
        <authorList>
            <person name="Bignell D.R."/>
            <person name="Seipke R.F."/>
            <person name="Huguet-Tapia J.C."/>
            <person name="Chambers A.H."/>
            <person name="Parry R.J."/>
            <person name="Loria R."/>
        </authorList>
    </citation>
    <scope>NUCLEOTIDE SEQUENCE [LARGE SCALE GENOMIC DNA]</scope>
    <source>
        <strain evidence="2 3">87.22</strain>
    </source>
</reference>
<dbReference type="STRING" id="680198.SCAB_60611"/>
<accession>C9Z8Z1</accession>
<dbReference type="KEGG" id="scb:SCAB_60611"/>
<protein>
    <submittedName>
        <fullName evidence="2">Putative phage protein</fullName>
    </submittedName>
</protein>
<dbReference type="Pfam" id="PF07505">
    <property type="entry name" value="DUF5131"/>
    <property type="match status" value="1"/>
</dbReference>
<evidence type="ECO:0000256" key="1">
    <source>
        <dbReference type="SAM" id="MobiDB-lite"/>
    </source>
</evidence>
<feature type="compositionally biased region" description="Basic and acidic residues" evidence="1">
    <location>
        <begin position="354"/>
        <end position="370"/>
    </location>
</feature>
<proteinExistence type="predicted"/>
<organism evidence="2 3">
    <name type="scientific">Streptomyces scabiei (strain 87.22)</name>
    <dbReference type="NCBI Taxonomy" id="680198"/>
    <lineage>
        <taxon>Bacteria</taxon>
        <taxon>Bacillati</taxon>
        <taxon>Actinomycetota</taxon>
        <taxon>Actinomycetes</taxon>
        <taxon>Kitasatosporales</taxon>
        <taxon>Streptomycetaceae</taxon>
        <taxon>Streptomyces</taxon>
    </lineage>
</organism>